<evidence type="ECO:0000313" key="3">
    <source>
        <dbReference type="Proteomes" id="UP000198607"/>
    </source>
</evidence>
<dbReference type="EMBL" id="FNCY01000009">
    <property type="protein sequence ID" value="SDH80921.1"/>
    <property type="molecule type" value="Genomic_DNA"/>
</dbReference>
<organism evidence="2 3">
    <name type="scientific">Propionivibrio dicarboxylicus</name>
    <dbReference type="NCBI Taxonomy" id="83767"/>
    <lineage>
        <taxon>Bacteria</taxon>
        <taxon>Pseudomonadati</taxon>
        <taxon>Pseudomonadota</taxon>
        <taxon>Betaproteobacteria</taxon>
        <taxon>Rhodocyclales</taxon>
        <taxon>Rhodocyclaceae</taxon>
        <taxon>Propionivibrio</taxon>
    </lineage>
</organism>
<feature type="compositionally biased region" description="Pro residues" evidence="1">
    <location>
        <begin position="135"/>
        <end position="147"/>
    </location>
</feature>
<feature type="compositionally biased region" description="Low complexity" evidence="1">
    <location>
        <begin position="148"/>
        <end position="160"/>
    </location>
</feature>
<dbReference type="RefSeq" id="WP_091937780.1">
    <property type="nucleotide sequence ID" value="NZ_FNCY01000009.1"/>
</dbReference>
<gene>
    <name evidence="2" type="ORF">SAMN05660652_02311</name>
</gene>
<dbReference type="STRING" id="83767.SAMN05660652_02311"/>
<keyword evidence="3" id="KW-1185">Reference proteome</keyword>
<feature type="region of interest" description="Disordered" evidence="1">
    <location>
        <begin position="132"/>
        <end position="169"/>
    </location>
</feature>
<dbReference type="OrthoDB" id="5297723at2"/>
<reference evidence="2 3" key="1">
    <citation type="submission" date="2016-10" db="EMBL/GenBank/DDBJ databases">
        <authorList>
            <person name="de Groot N.N."/>
        </authorList>
    </citation>
    <scope>NUCLEOTIDE SEQUENCE [LARGE SCALE GENOMIC DNA]</scope>
    <source>
        <strain evidence="2 3">DSM 5885</strain>
    </source>
</reference>
<dbReference type="PROSITE" id="PS51257">
    <property type="entry name" value="PROKAR_LIPOPROTEIN"/>
    <property type="match status" value="1"/>
</dbReference>
<accession>A0A1G8FFJ0</accession>
<evidence type="ECO:0008006" key="4">
    <source>
        <dbReference type="Google" id="ProtNLM"/>
    </source>
</evidence>
<evidence type="ECO:0000313" key="2">
    <source>
        <dbReference type="EMBL" id="SDH80921.1"/>
    </source>
</evidence>
<protein>
    <recommendedName>
        <fullName evidence="4">Lipoprotein</fullName>
    </recommendedName>
</protein>
<dbReference type="Proteomes" id="UP000198607">
    <property type="component" value="Unassembled WGS sequence"/>
</dbReference>
<evidence type="ECO:0000256" key="1">
    <source>
        <dbReference type="SAM" id="MobiDB-lite"/>
    </source>
</evidence>
<name>A0A1G8FFJ0_9RHOO</name>
<proteinExistence type="predicted"/>
<dbReference type="AlphaFoldDB" id="A0A1G8FFJ0"/>
<sequence>MRVFRLFPLLALSLLAGCSDQRATFEITGGAHSLSLIRITRFPWEKTAQYALVAARMPDCMRKHAMPDAGLEVKTEVFSPGNDAWIIRQGGRMYVTETRTCQGFAKLDKAPDEGLGDLVGAFEMRGGALVFTPAPKAPPAPPAPPVAPSSEAPPAVAPAVGDTPGTPKN</sequence>